<keyword evidence="3" id="KW-1185">Reference proteome</keyword>
<organism evidence="2 3">
    <name type="scientific">Verminephrobacter aporrectodeae subsp. tuberculatae</name>
    <dbReference type="NCBI Taxonomy" id="1110392"/>
    <lineage>
        <taxon>Bacteria</taxon>
        <taxon>Pseudomonadati</taxon>
        <taxon>Pseudomonadota</taxon>
        <taxon>Betaproteobacteria</taxon>
        <taxon>Burkholderiales</taxon>
        <taxon>Comamonadaceae</taxon>
        <taxon>Verminephrobacter</taxon>
    </lineage>
</organism>
<feature type="domain" description="GST N-terminal" evidence="1">
    <location>
        <begin position="1"/>
        <end position="82"/>
    </location>
</feature>
<dbReference type="Pfam" id="PF13409">
    <property type="entry name" value="GST_N_2"/>
    <property type="match status" value="1"/>
</dbReference>
<dbReference type="Pfam" id="PF13410">
    <property type="entry name" value="GST_C_2"/>
    <property type="match status" value="1"/>
</dbReference>
<comment type="caution">
    <text evidence="2">The sequence shown here is derived from an EMBL/GenBank/DDBJ whole genome shotgun (WGS) entry which is preliminary data.</text>
</comment>
<dbReference type="Proteomes" id="UP001208935">
    <property type="component" value="Unassembled WGS sequence"/>
</dbReference>
<dbReference type="InterPro" id="IPR004045">
    <property type="entry name" value="Glutathione_S-Trfase_N"/>
</dbReference>
<dbReference type="CDD" id="cd03205">
    <property type="entry name" value="GST_C_6"/>
    <property type="match status" value="1"/>
</dbReference>
<reference evidence="3" key="1">
    <citation type="submission" date="2023-07" db="EMBL/GenBank/DDBJ databases">
        <title>Verminephrobacter genomes.</title>
        <authorList>
            <person name="Lund M.B."/>
        </authorList>
    </citation>
    <scope>NUCLEOTIDE SEQUENCE [LARGE SCALE GENOMIC DNA]</scope>
    <source>
        <strain evidence="3">AtM5-05</strain>
    </source>
</reference>
<dbReference type="CDD" id="cd03049">
    <property type="entry name" value="GST_N_3"/>
    <property type="match status" value="1"/>
</dbReference>
<gene>
    <name evidence="2" type="ORF">D5039_08645</name>
</gene>
<sequence length="202" mass="22234">MKIYFAPFSPYVRKCLVTAHELGLSERVQLLPANANPVQRDQELIAQNPLGQIPTFLTDEGSVLYDSRVICEYLDALGGGTLFPRSGAARWDTLTLAALGDGVLDAALLARYEDAARPEALRWAAWRAGQLDKAETALAHLGAHPALLAPGRVDIGTLTVACALGYLDVRFAEFDWRSRHAAVAQWYAEFSQRPSLRARWTL</sequence>
<proteinExistence type="predicted"/>
<protein>
    <submittedName>
        <fullName evidence="2">Glutathione S-transferase</fullName>
    </submittedName>
</protein>
<evidence type="ECO:0000313" key="3">
    <source>
        <dbReference type="Proteomes" id="UP001208935"/>
    </source>
</evidence>
<dbReference type="InterPro" id="IPR036249">
    <property type="entry name" value="Thioredoxin-like_sf"/>
</dbReference>
<dbReference type="PROSITE" id="PS50404">
    <property type="entry name" value="GST_NTER"/>
    <property type="match status" value="1"/>
</dbReference>
<evidence type="ECO:0000259" key="1">
    <source>
        <dbReference type="PROSITE" id="PS50404"/>
    </source>
</evidence>
<dbReference type="SUPFAM" id="SSF52833">
    <property type="entry name" value="Thioredoxin-like"/>
    <property type="match status" value="1"/>
</dbReference>
<dbReference type="Gene3D" id="3.40.30.10">
    <property type="entry name" value="Glutaredoxin"/>
    <property type="match status" value="1"/>
</dbReference>
<dbReference type="PANTHER" id="PTHR43968:SF6">
    <property type="entry name" value="GLUTATHIONE S-TRANSFERASE OMEGA"/>
    <property type="match status" value="1"/>
</dbReference>
<name>A0ABT3KSD4_9BURK</name>
<dbReference type="RefSeq" id="WP_265281851.1">
    <property type="nucleotide sequence ID" value="NZ_QZCW01000001.1"/>
</dbReference>
<accession>A0ABT3KSD4</accession>
<dbReference type="PANTHER" id="PTHR43968">
    <property type="match status" value="1"/>
</dbReference>
<dbReference type="GeneID" id="77320977"/>
<evidence type="ECO:0000313" key="2">
    <source>
        <dbReference type="EMBL" id="MCW5321223.1"/>
    </source>
</evidence>
<dbReference type="SUPFAM" id="SSF47616">
    <property type="entry name" value="GST C-terminal domain-like"/>
    <property type="match status" value="1"/>
</dbReference>
<dbReference type="Gene3D" id="1.20.1050.10">
    <property type="match status" value="1"/>
</dbReference>
<dbReference type="InterPro" id="IPR050983">
    <property type="entry name" value="GST_Omega/HSP26"/>
</dbReference>
<dbReference type="EMBL" id="QZCW01000001">
    <property type="protein sequence ID" value="MCW5321223.1"/>
    <property type="molecule type" value="Genomic_DNA"/>
</dbReference>
<dbReference type="InterPro" id="IPR036282">
    <property type="entry name" value="Glutathione-S-Trfase_C_sf"/>
</dbReference>